<dbReference type="Proteomes" id="UP000429552">
    <property type="component" value="Unassembled WGS sequence"/>
</dbReference>
<dbReference type="Proteomes" id="UP001210609">
    <property type="component" value="Chromosome"/>
</dbReference>
<dbReference type="RefSeq" id="WP_229838313.1">
    <property type="nucleotide sequence ID" value="NZ_BLIP01000002.1"/>
</dbReference>
<evidence type="ECO:0000313" key="3">
    <source>
        <dbReference type="Proteomes" id="UP000429552"/>
    </source>
</evidence>
<keyword evidence="4" id="KW-1185">Reference proteome</keyword>
<dbReference type="EMBL" id="CP114202">
    <property type="protein sequence ID" value="WAU00052.1"/>
    <property type="molecule type" value="Genomic_DNA"/>
</dbReference>
<proteinExistence type="predicted"/>
<gene>
    <name evidence="1" type="ORF">Sliba_61860</name>
    <name evidence="2" type="ORF">STRLI_006267</name>
</gene>
<protein>
    <submittedName>
        <fullName evidence="1">Uncharacterized protein</fullName>
    </submittedName>
</protein>
<organism evidence="1 3">
    <name type="scientific">Streptomyces nigrescens</name>
    <dbReference type="NCBI Taxonomy" id="1920"/>
    <lineage>
        <taxon>Bacteria</taxon>
        <taxon>Bacillati</taxon>
        <taxon>Actinomycetota</taxon>
        <taxon>Actinomycetes</taxon>
        <taxon>Kitasatosporales</taxon>
        <taxon>Streptomycetaceae</taxon>
        <taxon>Streptomyces</taxon>
    </lineage>
</organism>
<evidence type="ECO:0000313" key="1">
    <source>
        <dbReference type="EMBL" id="GFE25733.1"/>
    </source>
</evidence>
<dbReference type="AlphaFoldDB" id="A0A640TP32"/>
<reference evidence="2 4" key="2">
    <citation type="submission" date="2022-12" db="EMBL/GenBank/DDBJ databases">
        <authorList>
            <person name="Ruckert C."/>
            <person name="Busche T."/>
            <person name="Kalinowski J."/>
            <person name="Wittmann C."/>
        </authorList>
    </citation>
    <scope>NUCLEOTIDE SEQUENCE [LARGE SCALE GENOMIC DNA]</scope>
    <source>
        <strain evidence="2 4">DSM 40555</strain>
    </source>
</reference>
<reference evidence="1 3" key="1">
    <citation type="submission" date="2019-12" db="EMBL/GenBank/DDBJ databases">
        <title>Whole genome shotgun sequence of Streptomyces libani subsp. libani NBRC 13452.</title>
        <authorList>
            <person name="Ichikawa N."/>
            <person name="Kimura A."/>
            <person name="Kitahashi Y."/>
            <person name="Komaki H."/>
            <person name="Tamura T."/>
        </authorList>
    </citation>
    <scope>NUCLEOTIDE SEQUENCE [LARGE SCALE GENOMIC DNA]</scope>
    <source>
        <strain evidence="1 3">NBRC 13452</strain>
    </source>
</reference>
<evidence type="ECO:0000313" key="4">
    <source>
        <dbReference type="Proteomes" id="UP001210609"/>
    </source>
</evidence>
<sequence length="119" mass="13043">MPESRSGRAHAAQPAKAVALTRGPLQNRLVALLAEMVPGARTIRVSQRQPGQNWPSPYARAYDSRGQLIALNRAQRMTAARWVIRAHPELSWDEAHDIDLVNGALRPATDAYAVAGRGR</sequence>
<evidence type="ECO:0000313" key="2">
    <source>
        <dbReference type="EMBL" id="WAU00052.1"/>
    </source>
</evidence>
<dbReference type="EMBL" id="BLIP01000002">
    <property type="protein sequence ID" value="GFE25733.1"/>
    <property type="molecule type" value="Genomic_DNA"/>
</dbReference>
<accession>A0A640TP32</accession>
<name>A0A640TP32_STRNI</name>